<dbReference type="PANTHER" id="PTHR15076">
    <property type="entry name" value="CD99/MIC2 PROTEIN RELATED"/>
    <property type="match status" value="1"/>
</dbReference>
<feature type="transmembrane region" description="Helical" evidence="8">
    <location>
        <begin position="126"/>
        <end position="148"/>
    </location>
</feature>
<reference evidence="10" key="4">
    <citation type="submission" date="2025-09" db="UniProtKB">
        <authorList>
            <consortium name="Ensembl"/>
        </authorList>
    </citation>
    <scope>IDENTIFICATION</scope>
    <source>
        <strain evidence="10">17573</strain>
    </source>
</reference>
<dbReference type="OMA" id="QNHRNTN"/>
<dbReference type="VEuPathDB" id="HostDB:ENSMMUG00000018687"/>
<dbReference type="ExpressionAtlas" id="A0A1D5Q931">
    <property type="expression patterns" value="baseline"/>
</dbReference>
<reference evidence="11" key="1">
    <citation type="journal article" date="2007" name="Science">
        <title>Evolutionary and biomedical insights from the rhesus macaque genome.</title>
        <authorList>
            <person name="Gibbs R.A."/>
            <person name="Rogers J."/>
            <person name="Katze M.G."/>
            <person name="Bumgarner R."/>
            <person name="Weinstock G.M."/>
            <person name="Mardis E.R."/>
            <person name="Remington K.A."/>
            <person name="Strausberg R.L."/>
            <person name="Venter J.C."/>
            <person name="Wilson R.K."/>
            <person name="Batzer M.A."/>
            <person name="Bustamante C.D."/>
            <person name="Eichler E.E."/>
            <person name="Hahn M.W."/>
            <person name="Hardison R.C."/>
            <person name="Makova K.D."/>
            <person name="Miller W."/>
            <person name="Milosavljevic A."/>
            <person name="Palermo R.E."/>
            <person name="Siepel A."/>
            <person name="Sikela J.M."/>
            <person name="Attaway T."/>
            <person name="Bell S."/>
            <person name="Bernard K.E."/>
            <person name="Buhay C.J."/>
            <person name="Chandrabose M.N."/>
            <person name="Dao M."/>
            <person name="Davis C."/>
            <person name="Delehaunty K.D."/>
            <person name="Ding Y."/>
            <person name="Dinh H.H."/>
            <person name="Dugan-Rocha S."/>
            <person name="Fulton L.A."/>
            <person name="Gabisi R.A."/>
            <person name="Garner T.T."/>
            <person name="Godfrey J."/>
            <person name="Hawes A.C."/>
            <person name="Hernandez J."/>
            <person name="Hines S."/>
            <person name="Holder M."/>
            <person name="Hume J."/>
            <person name="Jhangiani S.N."/>
            <person name="Joshi V."/>
            <person name="Khan Z.M."/>
            <person name="Kirkness E.F."/>
            <person name="Cree A."/>
            <person name="Fowler R.G."/>
            <person name="Lee S."/>
            <person name="Lewis L.R."/>
            <person name="Li Z."/>
            <person name="Liu Y.-S."/>
            <person name="Moore S.M."/>
            <person name="Muzny D."/>
            <person name="Nazareth L.V."/>
            <person name="Ngo D.N."/>
            <person name="Okwuonu G.O."/>
            <person name="Pai G."/>
            <person name="Parker D."/>
            <person name="Paul H.A."/>
            <person name="Pfannkoch C."/>
            <person name="Pohl C.S."/>
            <person name="Rogers Y.-H.C."/>
            <person name="Ruiz S.J."/>
            <person name="Sabo A."/>
            <person name="Santibanez J."/>
            <person name="Schneider B.W."/>
            <person name="Smith S.M."/>
            <person name="Sodergren E."/>
            <person name="Svatek A.F."/>
            <person name="Utterback T.R."/>
            <person name="Vattathil S."/>
            <person name="Warren W."/>
            <person name="White C.S."/>
            <person name="Chinwalla A.T."/>
            <person name="Feng Y."/>
            <person name="Halpern A.L."/>
            <person name="Hillier L.W."/>
            <person name="Huang X."/>
            <person name="Minx P."/>
            <person name="Nelson J.O."/>
            <person name="Pepin K.H."/>
            <person name="Qin X."/>
            <person name="Sutton G.G."/>
            <person name="Venter E."/>
            <person name="Walenz B.P."/>
            <person name="Wallis J.W."/>
            <person name="Worley K.C."/>
            <person name="Yang S.-P."/>
            <person name="Jones S.M."/>
            <person name="Marra M.A."/>
            <person name="Rocchi M."/>
            <person name="Schein J.E."/>
            <person name="Baertsch R."/>
            <person name="Clarke L."/>
            <person name="Csuros M."/>
            <person name="Glasscock J."/>
            <person name="Harris R.A."/>
            <person name="Havlak P."/>
            <person name="Jackson A.R."/>
            <person name="Jiang H."/>
            <person name="Liu Y."/>
            <person name="Messina D.N."/>
            <person name="Shen Y."/>
            <person name="Song H.X.-Z."/>
            <person name="Wylie T."/>
            <person name="Zhang L."/>
            <person name="Birney E."/>
            <person name="Han K."/>
            <person name="Konkel M.K."/>
            <person name="Lee J."/>
            <person name="Smit A.F.A."/>
            <person name="Ullmer B."/>
            <person name="Wang H."/>
            <person name="Xing J."/>
            <person name="Burhans R."/>
            <person name="Cheng Z."/>
            <person name="Karro J.E."/>
            <person name="Ma J."/>
            <person name="Raney B."/>
            <person name="She X."/>
            <person name="Cox M.J."/>
            <person name="Demuth J.P."/>
            <person name="Dumas L.J."/>
            <person name="Han S.-G."/>
            <person name="Hopkins J."/>
            <person name="Karimpour-Fard A."/>
            <person name="Kim Y.H."/>
            <person name="Pollack J.R."/>
            <person name="Vinar T."/>
            <person name="Addo-Quaye C."/>
            <person name="Degenhardt J."/>
            <person name="Denby A."/>
            <person name="Hubisz M.J."/>
            <person name="Indap A."/>
            <person name="Kosiol C."/>
            <person name="Lahn B.T."/>
            <person name="Lawson H.A."/>
            <person name="Marklein A."/>
            <person name="Nielsen R."/>
            <person name="Vallender E.J."/>
            <person name="Clark A.G."/>
            <person name="Ferguson B."/>
            <person name="Hernandez R.D."/>
            <person name="Hirani K."/>
            <person name="Kehrer-Sawatzki H."/>
            <person name="Kolb J."/>
            <person name="Patil S."/>
            <person name="Pu L.-L."/>
            <person name="Ren Y."/>
            <person name="Smith D.G."/>
            <person name="Wheeler D.A."/>
            <person name="Schenck I."/>
            <person name="Ball E.V."/>
            <person name="Chen R."/>
            <person name="Cooper D.N."/>
            <person name="Giardine B."/>
            <person name="Hsu F."/>
            <person name="Kent W.J."/>
            <person name="Lesk A."/>
            <person name="Nelson D.L."/>
            <person name="O'brien W.E."/>
            <person name="Pruefer K."/>
            <person name="Stenson P.D."/>
            <person name="Wallace J.C."/>
            <person name="Ke H."/>
            <person name="Liu X.-M."/>
            <person name="Wang P."/>
            <person name="Xiang A.P."/>
            <person name="Yang F."/>
            <person name="Barber G.P."/>
            <person name="Haussler D."/>
            <person name="Karolchik D."/>
            <person name="Kern A.D."/>
            <person name="Kuhn R.M."/>
            <person name="Smith K.E."/>
            <person name="Zwieg A.S."/>
        </authorList>
    </citation>
    <scope>NUCLEOTIDE SEQUENCE [LARGE SCALE GENOMIC DNA]</scope>
    <source>
        <strain evidence="11">17573</strain>
    </source>
</reference>
<dbReference type="FunCoup" id="A0A1D5Q931">
    <property type="interactions" value="320"/>
</dbReference>
<dbReference type="Proteomes" id="UP000006718">
    <property type="component" value="Chromosome X"/>
</dbReference>
<feature type="compositionally biased region" description="Basic and acidic residues" evidence="7">
    <location>
        <begin position="166"/>
        <end position="185"/>
    </location>
</feature>
<keyword evidence="5 8" id="KW-1133">Transmembrane helix</keyword>
<feature type="compositionally biased region" description="Gly residues" evidence="7">
    <location>
        <begin position="99"/>
        <end position="111"/>
    </location>
</feature>
<evidence type="ECO:0000256" key="5">
    <source>
        <dbReference type="ARBA" id="ARBA00022989"/>
    </source>
</evidence>
<evidence type="ECO:0000313" key="11">
    <source>
        <dbReference type="Proteomes" id="UP000006718"/>
    </source>
</evidence>
<organism evidence="10 11">
    <name type="scientific">Macaca mulatta</name>
    <name type="common">Rhesus macaque</name>
    <dbReference type="NCBI Taxonomy" id="9544"/>
    <lineage>
        <taxon>Eukaryota</taxon>
        <taxon>Metazoa</taxon>
        <taxon>Chordata</taxon>
        <taxon>Craniata</taxon>
        <taxon>Vertebrata</taxon>
        <taxon>Euteleostomi</taxon>
        <taxon>Mammalia</taxon>
        <taxon>Eutheria</taxon>
        <taxon>Euarchontoglires</taxon>
        <taxon>Primates</taxon>
        <taxon>Haplorrhini</taxon>
        <taxon>Catarrhini</taxon>
        <taxon>Cercopithecidae</taxon>
        <taxon>Cercopithecinae</taxon>
        <taxon>Macaca</taxon>
    </lineage>
</organism>
<evidence type="ECO:0000256" key="8">
    <source>
        <dbReference type="SAM" id="Phobius"/>
    </source>
</evidence>
<reference evidence="10" key="3">
    <citation type="submission" date="2025-08" db="UniProtKB">
        <authorList>
            <consortium name="Ensembl"/>
        </authorList>
    </citation>
    <scope>IDENTIFICATION</scope>
    <source>
        <strain evidence="10">17573</strain>
    </source>
</reference>
<reference evidence="10" key="2">
    <citation type="submission" date="2019-01" db="EMBL/GenBank/DDBJ databases">
        <authorList>
            <person name="Graves T."/>
            <person name="Eichler E.E."/>
            <person name="Wilson R.K."/>
        </authorList>
    </citation>
    <scope>NUCLEOTIDE SEQUENCE [LARGE SCALE GENOMIC DNA]</scope>
    <source>
        <strain evidence="10">17573</strain>
    </source>
</reference>
<evidence type="ECO:0000256" key="2">
    <source>
        <dbReference type="ARBA" id="ARBA00008763"/>
    </source>
</evidence>
<dbReference type="InParanoid" id="A0A1D5Q931"/>
<keyword evidence="4 9" id="KW-0732">Signal</keyword>
<gene>
    <name evidence="10" type="primary">CD99</name>
</gene>
<name>A0A1D5Q931_MACMU</name>
<feature type="region of interest" description="Disordered" evidence="7">
    <location>
        <begin position="165"/>
        <end position="185"/>
    </location>
</feature>
<keyword evidence="11" id="KW-1185">Reference proteome</keyword>
<dbReference type="Bgee" id="ENSMMUG00000018687">
    <property type="expression patterns" value="Expressed in fibroblast and 21 other cell types or tissues"/>
</dbReference>
<comment type="subcellular location">
    <subcellularLocation>
        <location evidence="1">Membrane</location>
        <topology evidence="1">Single-pass type I membrane protein</topology>
    </subcellularLocation>
</comment>
<dbReference type="GO" id="GO:0016020">
    <property type="term" value="C:membrane"/>
    <property type="evidence" value="ECO:0007669"/>
    <property type="project" value="UniProtKB-SubCell"/>
</dbReference>
<protein>
    <submittedName>
        <fullName evidence="10">CD99 molecule (Xg blood group)</fullName>
    </submittedName>
</protein>
<dbReference type="AlphaFoldDB" id="A0A1D5Q931"/>
<evidence type="ECO:0000256" key="3">
    <source>
        <dbReference type="ARBA" id="ARBA00022692"/>
    </source>
</evidence>
<dbReference type="STRING" id="9544.ENSMMUP00000044549"/>
<dbReference type="Ensembl" id="ENSMMUT00000067489.2">
    <property type="protein sequence ID" value="ENSMMUP00000044549.2"/>
    <property type="gene ID" value="ENSMMUG00000018687.4"/>
</dbReference>
<feature type="signal peptide" evidence="9">
    <location>
        <begin position="1"/>
        <end position="20"/>
    </location>
</feature>
<dbReference type="InterPro" id="IPR022078">
    <property type="entry name" value="CD99L2"/>
</dbReference>
<evidence type="ECO:0000256" key="1">
    <source>
        <dbReference type="ARBA" id="ARBA00004479"/>
    </source>
</evidence>
<proteinExistence type="inferred from homology"/>
<feature type="chain" id="PRO_5023927030" evidence="9">
    <location>
        <begin position="21"/>
        <end position="236"/>
    </location>
</feature>
<keyword evidence="3 8" id="KW-0812">Transmembrane</keyword>
<feature type="compositionally biased region" description="Pro residues" evidence="7">
    <location>
        <begin position="66"/>
        <end position="80"/>
    </location>
</feature>
<evidence type="ECO:0000256" key="6">
    <source>
        <dbReference type="ARBA" id="ARBA00023136"/>
    </source>
</evidence>
<evidence type="ECO:0000256" key="9">
    <source>
        <dbReference type="SAM" id="SignalP"/>
    </source>
</evidence>
<dbReference type="GeneTree" id="ENSGT00940000154344"/>
<evidence type="ECO:0000313" key="10">
    <source>
        <dbReference type="Ensembl" id="ENSMMUP00000044549.2"/>
    </source>
</evidence>
<dbReference type="PANTHER" id="PTHR15076:SF15">
    <property type="entry name" value="CD99 ANTIGEN"/>
    <property type="match status" value="1"/>
</dbReference>
<feature type="region of interest" description="Disordered" evidence="7">
    <location>
        <begin position="23"/>
        <end position="124"/>
    </location>
</feature>
<comment type="similarity">
    <text evidence="2">Belongs to the CD99 family.</text>
</comment>
<accession>A0A1D5Q931</accession>
<sequence length="236" mass="24153">MARGAALALLLFGLLGALVAAPDDGFDLSDALPDKEGKKPTATPKKPSAGDDFDLGDAVVDGGNDDPPPPNPPKPKPNPNPNQAGSSGSFSDADLADGVSGGEGKGGSDGGGSHRKEGEEADAPGVIPGIVGAVVVAVAGAISSFIAYQKKKLCFKENAEQGEVDMESHRNANAEPAGKKDREQRSAHVASVPILSSPCSPILLSCSHSQIWLHGFEGLPLCLVAFEGYFQETMNV</sequence>
<evidence type="ECO:0000256" key="4">
    <source>
        <dbReference type="ARBA" id="ARBA00022729"/>
    </source>
</evidence>
<evidence type="ECO:0000256" key="7">
    <source>
        <dbReference type="SAM" id="MobiDB-lite"/>
    </source>
</evidence>
<dbReference type="Pfam" id="PF12301">
    <property type="entry name" value="CD99L2"/>
    <property type="match status" value="1"/>
</dbReference>
<keyword evidence="6 8" id="KW-0472">Membrane</keyword>